<dbReference type="OrthoDB" id="999762at2759"/>
<protein>
    <submittedName>
        <fullName evidence="1">Retrotransposon gag protein</fullName>
    </submittedName>
</protein>
<accession>A0A5B6WFP2</accession>
<evidence type="ECO:0000313" key="2">
    <source>
        <dbReference type="Proteomes" id="UP000325315"/>
    </source>
</evidence>
<evidence type="ECO:0000313" key="1">
    <source>
        <dbReference type="EMBL" id="KAA3479632.1"/>
    </source>
</evidence>
<comment type="caution">
    <text evidence="1">The sequence shown here is derived from an EMBL/GenBank/DDBJ whole genome shotgun (WGS) entry which is preliminary data.</text>
</comment>
<dbReference type="Proteomes" id="UP000325315">
    <property type="component" value="Unassembled WGS sequence"/>
</dbReference>
<dbReference type="AlphaFoldDB" id="A0A5B6WFP2"/>
<dbReference type="EMBL" id="SMMG02000003">
    <property type="protein sequence ID" value="KAA3479632.1"/>
    <property type="molecule type" value="Genomic_DNA"/>
</dbReference>
<reference evidence="2" key="1">
    <citation type="journal article" date="2019" name="Plant Biotechnol. J.">
        <title>Genome sequencing of the Australian wild diploid species Gossypium australe highlights disease resistance and delayed gland morphogenesis.</title>
        <authorList>
            <person name="Cai Y."/>
            <person name="Cai X."/>
            <person name="Wang Q."/>
            <person name="Wang P."/>
            <person name="Zhang Y."/>
            <person name="Cai C."/>
            <person name="Xu Y."/>
            <person name="Wang K."/>
            <person name="Zhou Z."/>
            <person name="Wang C."/>
            <person name="Geng S."/>
            <person name="Li B."/>
            <person name="Dong Q."/>
            <person name="Hou Y."/>
            <person name="Wang H."/>
            <person name="Ai P."/>
            <person name="Liu Z."/>
            <person name="Yi F."/>
            <person name="Sun M."/>
            <person name="An G."/>
            <person name="Cheng J."/>
            <person name="Zhang Y."/>
            <person name="Shi Q."/>
            <person name="Xie Y."/>
            <person name="Shi X."/>
            <person name="Chang Y."/>
            <person name="Huang F."/>
            <person name="Chen Y."/>
            <person name="Hong S."/>
            <person name="Mi L."/>
            <person name="Sun Q."/>
            <person name="Zhang L."/>
            <person name="Zhou B."/>
            <person name="Peng R."/>
            <person name="Zhang X."/>
            <person name="Liu F."/>
        </authorList>
    </citation>
    <scope>NUCLEOTIDE SEQUENCE [LARGE SCALE GENOMIC DNA]</scope>
    <source>
        <strain evidence="2">cv. PA1801</strain>
    </source>
</reference>
<organism evidence="1 2">
    <name type="scientific">Gossypium australe</name>
    <dbReference type="NCBI Taxonomy" id="47621"/>
    <lineage>
        <taxon>Eukaryota</taxon>
        <taxon>Viridiplantae</taxon>
        <taxon>Streptophyta</taxon>
        <taxon>Embryophyta</taxon>
        <taxon>Tracheophyta</taxon>
        <taxon>Spermatophyta</taxon>
        <taxon>Magnoliopsida</taxon>
        <taxon>eudicotyledons</taxon>
        <taxon>Gunneridae</taxon>
        <taxon>Pentapetalae</taxon>
        <taxon>rosids</taxon>
        <taxon>malvids</taxon>
        <taxon>Malvales</taxon>
        <taxon>Malvaceae</taxon>
        <taxon>Malvoideae</taxon>
        <taxon>Gossypium</taxon>
    </lineage>
</organism>
<name>A0A5B6WFP2_9ROSI</name>
<sequence>MERTRREIPTKFEGESFHETCEHFKKFILKCPHHGLPEWLQLQIFYNGLDVHSRSRLDRVIGGALMNRMYGDAYKLIESMIINSCLWLTERYTYG</sequence>
<proteinExistence type="predicted"/>
<keyword evidence="2" id="KW-1185">Reference proteome</keyword>
<gene>
    <name evidence="1" type="ORF">EPI10_020127</name>
</gene>